<comment type="catalytic activity">
    <reaction evidence="7">
        <text>L-threonyl-[protein] + ATP = O-phospho-L-threonyl-[protein] + ADP + H(+)</text>
        <dbReference type="Rhea" id="RHEA:46608"/>
        <dbReference type="Rhea" id="RHEA-COMP:11060"/>
        <dbReference type="Rhea" id="RHEA-COMP:11605"/>
        <dbReference type="ChEBI" id="CHEBI:15378"/>
        <dbReference type="ChEBI" id="CHEBI:30013"/>
        <dbReference type="ChEBI" id="CHEBI:30616"/>
        <dbReference type="ChEBI" id="CHEBI:61977"/>
        <dbReference type="ChEBI" id="CHEBI:456216"/>
        <dbReference type="EC" id="2.7.11.1"/>
    </reaction>
</comment>
<organism evidence="11 12">
    <name type="scientific">Chara braunii</name>
    <name type="common">Braun's stonewort</name>
    <dbReference type="NCBI Taxonomy" id="69332"/>
    <lineage>
        <taxon>Eukaryota</taxon>
        <taxon>Viridiplantae</taxon>
        <taxon>Streptophyta</taxon>
        <taxon>Charophyceae</taxon>
        <taxon>Charales</taxon>
        <taxon>Characeae</taxon>
        <taxon>Chara</taxon>
    </lineage>
</organism>
<sequence>MSYSRVNLTGLALMENEGVDRYLYVGSEDGKLFEVQFNRSRRDCALEAETSTVAEPSNAPVYSGGSPLGGAETSTMLLYLLEVALLEGLSSREGGALDTWGIKPSRVKQFAFRVLSGCADKFSEGRRIGEKGAFGKAYRGSLDGKEVAVKVMTGELTDIKRSQFVAEVNTLSGLNHANLVQLVGYCVAGDQSILVYPFFRGGNMHGRLFSKAVGGKDAKAPDTYQSVENPSPPLTLLERMSIAFQVAKGLGYLHDAARPPIIHRDIKSSNILLGDGSGEKLHVVVADFGLAAICERVLDTGHDHVVLTSHIGGTFGGYVSRAHAERRAVRKERCVLLRGTRSGAVDGQEGGRAGSFRVGMADARRVGEGFPSRGSHPEREHGDAQPDTRSVLVGSGGWRVDEEDGDERIPTGLGMRSRGVWVQTSHERNHSADSQHVPGSGLGWPDGDDGGPRKRCG</sequence>
<evidence type="ECO:0000256" key="1">
    <source>
        <dbReference type="ARBA" id="ARBA00012513"/>
    </source>
</evidence>
<keyword evidence="3" id="KW-0808">Transferase</keyword>
<evidence type="ECO:0000256" key="3">
    <source>
        <dbReference type="ARBA" id="ARBA00022679"/>
    </source>
</evidence>
<evidence type="ECO:0000256" key="4">
    <source>
        <dbReference type="ARBA" id="ARBA00022741"/>
    </source>
</evidence>
<dbReference type="Proteomes" id="UP000265515">
    <property type="component" value="Unassembled WGS sequence"/>
</dbReference>
<reference evidence="11 12" key="1">
    <citation type="journal article" date="2018" name="Cell">
        <title>The Chara Genome: Secondary Complexity and Implications for Plant Terrestrialization.</title>
        <authorList>
            <person name="Nishiyama T."/>
            <person name="Sakayama H."/>
            <person name="Vries J.D."/>
            <person name="Buschmann H."/>
            <person name="Saint-Marcoux D."/>
            <person name="Ullrich K.K."/>
            <person name="Haas F.B."/>
            <person name="Vanderstraeten L."/>
            <person name="Becker D."/>
            <person name="Lang D."/>
            <person name="Vosolsobe S."/>
            <person name="Rombauts S."/>
            <person name="Wilhelmsson P.K.I."/>
            <person name="Janitza P."/>
            <person name="Kern R."/>
            <person name="Heyl A."/>
            <person name="Rumpler F."/>
            <person name="Villalobos L.I.A.C."/>
            <person name="Clay J.M."/>
            <person name="Skokan R."/>
            <person name="Toyoda A."/>
            <person name="Suzuki Y."/>
            <person name="Kagoshima H."/>
            <person name="Schijlen E."/>
            <person name="Tajeshwar N."/>
            <person name="Catarino B."/>
            <person name="Hetherington A.J."/>
            <person name="Saltykova A."/>
            <person name="Bonnot C."/>
            <person name="Breuninger H."/>
            <person name="Symeonidi A."/>
            <person name="Radhakrishnan G.V."/>
            <person name="Van Nieuwerburgh F."/>
            <person name="Deforce D."/>
            <person name="Chang C."/>
            <person name="Karol K.G."/>
            <person name="Hedrich R."/>
            <person name="Ulvskov P."/>
            <person name="Glockner G."/>
            <person name="Delwiche C.F."/>
            <person name="Petrasek J."/>
            <person name="Van de Peer Y."/>
            <person name="Friml J."/>
            <person name="Beilby M."/>
            <person name="Dolan L."/>
            <person name="Kohara Y."/>
            <person name="Sugano S."/>
            <person name="Fujiyama A."/>
            <person name="Delaux P.-M."/>
            <person name="Quint M."/>
            <person name="TheiBen G."/>
            <person name="Hagemann M."/>
            <person name="Harholt J."/>
            <person name="Dunand C."/>
            <person name="Zachgo S."/>
            <person name="Langdale J."/>
            <person name="Maumus F."/>
            <person name="Straeten D.V.D."/>
            <person name="Gould S.B."/>
            <person name="Rensing S.A."/>
        </authorList>
    </citation>
    <scope>NUCLEOTIDE SEQUENCE [LARGE SCALE GENOMIC DNA]</scope>
    <source>
        <strain evidence="11 12">S276</strain>
    </source>
</reference>
<dbReference type="Gene3D" id="3.30.200.20">
    <property type="entry name" value="Phosphorylase Kinase, domain 1"/>
    <property type="match status" value="1"/>
</dbReference>
<evidence type="ECO:0000256" key="6">
    <source>
        <dbReference type="ARBA" id="ARBA00022840"/>
    </source>
</evidence>
<evidence type="ECO:0000256" key="9">
    <source>
        <dbReference type="SAM" id="MobiDB-lite"/>
    </source>
</evidence>
<dbReference type="PANTHER" id="PTHR48006">
    <property type="entry name" value="LEUCINE-RICH REPEAT-CONTAINING PROTEIN DDB_G0281931-RELATED"/>
    <property type="match status" value="1"/>
</dbReference>
<keyword evidence="6" id="KW-0067">ATP-binding</keyword>
<keyword evidence="4" id="KW-0547">Nucleotide-binding</keyword>
<dbReference type="InterPro" id="IPR051824">
    <property type="entry name" value="LRR_Rcpt-Like_S/T_Kinase"/>
</dbReference>
<dbReference type="GO" id="GO:0004674">
    <property type="term" value="F:protein serine/threonine kinase activity"/>
    <property type="evidence" value="ECO:0007669"/>
    <property type="project" value="UniProtKB-KW"/>
</dbReference>
<dbReference type="PROSITE" id="PS00108">
    <property type="entry name" value="PROTEIN_KINASE_ST"/>
    <property type="match status" value="1"/>
</dbReference>
<keyword evidence="5" id="KW-0418">Kinase</keyword>
<evidence type="ECO:0000313" key="12">
    <source>
        <dbReference type="Proteomes" id="UP000265515"/>
    </source>
</evidence>
<gene>
    <name evidence="11" type="ORF">CBR_g50561</name>
</gene>
<evidence type="ECO:0000256" key="7">
    <source>
        <dbReference type="ARBA" id="ARBA00047899"/>
    </source>
</evidence>
<keyword evidence="2" id="KW-0723">Serine/threonine-protein kinase</keyword>
<evidence type="ECO:0000256" key="5">
    <source>
        <dbReference type="ARBA" id="ARBA00022777"/>
    </source>
</evidence>
<dbReference type="Pfam" id="PF07714">
    <property type="entry name" value="PK_Tyr_Ser-Thr"/>
    <property type="match status" value="1"/>
</dbReference>
<dbReference type="PROSITE" id="PS50011">
    <property type="entry name" value="PROTEIN_KINASE_DOM"/>
    <property type="match status" value="1"/>
</dbReference>
<dbReference type="PANTHER" id="PTHR48006:SF102">
    <property type="entry name" value="LEUCINE-RICH REPEAT-CONTAINING PROTEIN DDB_G0281931-RELATED"/>
    <property type="match status" value="1"/>
</dbReference>
<evidence type="ECO:0000259" key="10">
    <source>
        <dbReference type="PROSITE" id="PS50011"/>
    </source>
</evidence>
<feature type="region of interest" description="Disordered" evidence="9">
    <location>
        <begin position="366"/>
        <end position="457"/>
    </location>
</feature>
<evidence type="ECO:0000256" key="8">
    <source>
        <dbReference type="ARBA" id="ARBA00048679"/>
    </source>
</evidence>
<dbReference type="OrthoDB" id="4062651at2759"/>
<feature type="domain" description="Protein kinase" evidence="10">
    <location>
        <begin position="123"/>
        <end position="457"/>
    </location>
</feature>
<dbReference type="AlphaFoldDB" id="A0A388M788"/>
<name>A0A388M788_CHABU</name>
<evidence type="ECO:0000313" key="11">
    <source>
        <dbReference type="EMBL" id="GBG90312.1"/>
    </source>
</evidence>
<dbReference type="InterPro" id="IPR000719">
    <property type="entry name" value="Prot_kinase_dom"/>
</dbReference>
<dbReference type="Gene3D" id="1.10.510.10">
    <property type="entry name" value="Transferase(Phosphotransferase) domain 1"/>
    <property type="match status" value="1"/>
</dbReference>
<dbReference type="InterPro" id="IPR008271">
    <property type="entry name" value="Ser/Thr_kinase_AS"/>
</dbReference>
<dbReference type="SMART" id="SM00220">
    <property type="entry name" value="S_TKc"/>
    <property type="match status" value="1"/>
</dbReference>
<dbReference type="EMBL" id="BFEA01000802">
    <property type="protein sequence ID" value="GBG90312.1"/>
    <property type="molecule type" value="Genomic_DNA"/>
</dbReference>
<dbReference type="InterPro" id="IPR011009">
    <property type="entry name" value="Kinase-like_dom_sf"/>
</dbReference>
<accession>A0A388M788</accession>
<dbReference type="InterPro" id="IPR001245">
    <property type="entry name" value="Ser-Thr/Tyr_kinase_cat_dom"/>
</dbReference>
<dbReference type="GO" id="GO:0005524">
    <property type="term" value="F:ATP binding"/>
    <property type="evidence" value="ECO:0007669"/>
    <property type="project" value="UniProtKB-KW"/>
</dbReference>
<protein>
    <recommendedName>
        <fullName evidence="1">non-specific serine/threonine protein kinase</fullName>
        <ecNumber evidence="1">2.7.11.1</ecNumber>
    </recommendedName>
</protein>
<dbReference type="Gramene" id="GBG90312">
    <property type="protein sequence ID" value="GBG90312"/>
    <property type="gene ID" value="CBR_g50561"/>
</dbReference>
<feature type="compositionally biased region" description="Basic and acidic residues" evidence="9">
    <location>
        <begin position="375"/>
        <end position="386"/>
    </location>
</feature>
<comment type="catalytic activity">
    <reaction evidence="8">
        <text>L-seryl-[protein] + ATP = O-phospho-L-seryl-[protein] + ADP + H(+)</text>
        <dbReference type="Rhea" id="RHEA:17989"/>
        <dbReference type="Rhea" id="RHEA-COMP:9863"/>
        <dbReference type="Rhea" id="RHEA-COMP:11604"/>
        <dbReference type="ChEBI" id="CHEBI:15378"/>
        <dbReference type="ChEBI" id="CHEBI:29999"/>
        <dbReference type="ChEBI" id="CHEBI:30616"/>
        <dbReference type="ChEBI" id="CHEBI:83421"/>
        <dbReference type="ChEBI" id="CHEBI:456216"/>
        <dbReference type="EC" id="2.7.11.1"/>
    </reaction>
</comment>
<evidence type="ECO:0000256" key="2">
    <source>
        <dbReference type="ARBA" id="ARBA00022527"/>
    </source>
</evidence>
<dbReference type="EC" id="2.7.11.1" evidence="1"/>
<proteinExistence type="predicted"/>
<dbReference type="SUPFAM" id="SSF56112">
    <property type="entry name" value="Protein kinase-like (PK-like)"/>
    <property type="match status" value="1"/>
</dbReference>
<keyword evidence="12" id="KW-1185">Reference proteome</keyword>
<comment type="caution">
    <text evidence="11">The sequence shown here is derived from an EMBL/GenBank/DDBJ whole genome shotgun (WGS) entry which is preliminary data.</text>
</comment>
<dbReference type="STRING" id="69332.A0A388M788"/>